<dbReference type="AlphaFoldDB" id="X6LLN2"/>
<dbReference type="PANTHER" id="PTHR22605">
    <property type="entry name" value="RZ-TYPE DOMAIN-CONTAINING PROTEIN"/>
    <property type="match status" value="1"/>
</dbReference>
<comment type="caution">
    <text evidence="1">The sequence shown here is derived from an EMBL/GenBank/DDBJ whole genome shotgun (WGS) entry which is preliminary data.</text>
</comment>
<dbReference type="GO" id="GO:0004842">
    <property type="term" value="F:ubiquitin-protein transferase activity"/>
    <property type="evidence" value="ECO:0007669"/>
    <property type="project" value="InterPro"/>
</dbReference>
<dbReference type="InterPro" id="IPR027417">
    <property type="entry name" value="P-loop_NTPase"/>
</dbReference>
<evidence type="ECO:0000313" key="1">
    <source>
        <dbReference type="EMBL" id="ETO01640.1"/>
    </source>
</evidence>
<evidence type="ECO:0008006" key="3">
    <source>
        <dbReference type="Google" id="ProtNLM"/>
    </source>
</evidence>
<dbReference type="InterPro" id="IPR031248">
    <property type="entry name" value="RNF213"/>
</dbReference>
<dbReference type="EMBL" id="ASPP01037774">
    <property type="protein sequence ID" value="ETO01640.1"/>
    <property type="molecule type" value="Genomic_DNA"/>
</dbReference>
<reference evidence="1 2" key="1">
    <citation type="journal article" date="2013" name="Curr. Biol.">
        <title>The Genome of the Foraminiferan Reticulomyxa filosa.</title>
        <authorList>
            <person name="Glockner G."/>
            <person name="Hulsmann N."/>
            <person name="Schleicher M."/>
            <person name="Noegel A.A."/>
            <person name="Eichinger L."/>
            <person name="Gallinger C."/>
            <person name="Pawlowski J."/>
            <person name="Sierra R."/>
            <person name="Euteneuer U."/>
            <person name="Pillet L."/>
            <person name="Moustafa A."/>
            <person name="Platzer M."/>
            <person name="Groth M."/>
            <person name="Szafranski K."/>
            <person name="Schliwa M."/>
        </authorList>
    </citation>
    <scope>NUCLEOTIDE SEQUENCE [LARGE SCALE GENOMIC DNA]</scope>
</reference>
<keyword evidence="2" id="KW-1185">Reference proteome</keyword>
<protein>
    <recommendedName>
        <fullName evidence="3">AAA+ ATPase domain-containing protein</fullName>
    </recommendedName>
</protein>
<proteinExistence type="predicted"/>
<sequence length="392" mass="45193">MYAYNLCVNGFTVVLVGDPGTSKTLSFQILKDNMCQSGIDNQDNRCQSGIDNQDNRCQSGIDNLRTKLNNKSIDLKALHVVSFQCTQNSKALGIKERWDQAMRHSEGDLVKPMLLLDEIGLAEHSEHSPLKVLHHLLENPKISFVGLSNWPLDAAKMNRVIVHQIPNNLDDLEAIGKSIHKTEHTNLRQCDVDMLIDLFIRLNSQLSQQKWPLIKENWLGRRDFYALIRHYRRNQVPSESFQGVMRNLGGCRDPQFQKYLAEILENVSRKSATEISTLMSDWEPLKCVNMNLQDENCRHCMLVCENPYSWQLLLDHNRLSCKDTVFLFDSKFAADTATMTSYDHLHKVINCMEAGKKVILYKLKSIHECLYDMLNQRYLDNSPGAFFFCFFL</sequence>
<evidence type="ECO:0000313" key="2">
    <source>
        <dbReference type="Proteomes" id="UP000023152"/>
    </source>
</evidence>
<dbReference type="Proteomes" id="UP000023152">
    <property type="component" value="Unassembled WGS sequence"/>
</dbReference>
<organism evidence="1 2">
    <name type="scientific">Reticulomyxa filosa</name>
    <dbReference type="NCBI Taxonomy" id="46433"/>
    <lineage>
        <taxon>Eukaryota</taxon>
        <taxon>Sar</taxon>
        <taxon>Rhizaria</taxon>
        <taxon>Retaria</taxon>
        <taxon>Foraminifera</taxon>
        <taxon>Monothalamids</taxon>
        <taxon>Reticulomyxidae</taxon>
        <taxon>Reticulomyxa</taxon>
    </lineage>
</organism>
<dbReference type="SUPFAM" id="SSF52540">
    <property type="entry name" value="P-loop containing nucleoside triphosphate hydrolases"/>
    <property type="match status" value="1"/>
</dbReference>
<gene>
    <name evidence="1" type="ORF">RFI_35801</name>
</gene>
<accession>X6LLN2</accession>
<dbReference type="Gene3D" id="3.40.50.300">
    <property type="entry name" value="P-loop containing nucleotide triphosphate hydrolases"/>
    <property type="match status" value="1"/>
</dbReference>
<dbReference type="PANTHER" id="PTHR22605:SF1">
    <property type="entry name" value="RZ-TYPE DOMAIN-CONTAINING PROTEIN"/>
    <property type="match status" value="1"/>
</dbReference>
<name>X6LLN2_RETFI</name>
<dbReference type="GO" id="GO:0016887">
    <property type="term" value="F:ATP hydrolysis activity"/>
    <property type="evidence" value="ECO:0007669"/>
    <property type="project" value="InterPro"/>
</dbReference>